<dbReference type="GeneTree" id="ENSGT00940000163612"/>
<evidence type="ECO:0000256" key="3">
    <source>
        <dbReference type="ARBA" id="ARBA00022912"/>
    </source>
</evidence>
<evidence type="ECO:0000313" key="9">
    <source>
        <dbReference type="Ensembl" id="ENSAPEP00000027392.1"/>
    </source>
</evidence>
<dbReference type="InterPro" id="IPR016130">
    <property type="entry name" value="Tyr_Pase_AS"/>
</dbReference>
<dbReference type="PROSITE" id="PS50056">
    <property type="entry name" value="TYR_PHOSPHATASE_2"/>
    <property type="match status" value="1"/>
</dbReference>
<dbReference type="Gene3D" id="3.90.190.10">
    <property type="entry name" value="Protein tyrosine phosphatase superfamily"/>
    <property type="match status" value="1"/>
</dbReference>
<comment type="catalytic activity">
    <reaction evidence="4">
        <text>O-phospho-L-seryl-[protein] + H2O = L-seryl-[protein] + phosphate</text>
        <dbReference type="Rhea" id="RHEA:20629"/>
        <dbReference type="Rhea" id="RHEA-COMP:9863"/>
        <dbReference type="Rhea" id="RHEA-COMP:11604"/>
        <dbReference type="ChEBI" id="CHEBI:15377"/>
        <dbReference type="ChEBI" id="CHEBI:29999"/>
        <dbReference type="ChEBI" id="CHEBI:43474"/>
        <dbReference type="ChEBI" id="CHEBI:83421"/>
        <dbReference type="EC" id="3.1.3.16"/>
    </reaction>
</comment>
<evidence type="ECO:0000313" key="10">
    <source>
        <dbReference type="Proteomes" id="UP000265080"/>
    </source>
</evidence>
<dbReference type="Proteomes" id="UP000265080">
    <property type="component" value="Chromosome 14"/>
</dbReference>
<protein>
    <submittedName>
        <fullName evidence="9">Dual specificity phosphatase 3</fullName>
    </submittedName>
</protein>
<dbReference type="CDD" id="cd14579">
    <property type="entry name" value="DUSP3"/>
    <property type="match status" value="1"/>
</dbReference>
<dbReference type="InterPro" id="IPR020422">
    <property type="entry name" value="TYR_PHOSPHATASE_DUAL_dom"/>
</dbReference>
<dbReference type="AlphaFoldDB" id="A0A3P8TWB3"/>
<dbReference type="InterPro" id="IPR029021">
    <property type="entry name" value="Prot-tyrosine_phosphatase-like"/>
</dbReference>
<evidence type="ECO:0000256" key="5">
    <source>
        <dbReference type="ARBA" id="ARBA00048336"/>
    </source>
</evidence>
<dbReference type="PRINTS" id="PR01908">
    <property type="entry name" value="ADSPHPHTASE"/>
</dbReference>
<reference evidence="9" key="3">
    <citation type="submission" date="2025-09" db="UniProtKB">
        <authorList>
            <consortium name="Ensembl"/>
        </authorList>
    </citation>
    <scope>IDENTIFICATION</scope>
</reference>
<comment type="catalytic activity">
    <reaction evidence="5">
        <text>O-phospho-L-threonyl-[protein] + H2O = L-threonyl-[protein] + phosphate</text>
        <dbReference type="Rhea" id="RHEA:47004"/>
        <dbReference type="Rhea" id="RHEA-COMP:11060"/>
        <dbReference type="Rhea" id="RHEA-COMP:11605"/>
        <dbReference type="ChEBI" id="CHEBI:15377"/>
        <dbReference type="ChEBI" id="CHEBI:30013"/>
        <dbReference type="ChEBI" id="CHEBI:43474"/>
        <dbReference type="ChEBI" id="CHEBI:61977"/>
        <dbReference type="EC" id="3.1.3.16"/>
    </reaction>
</comment>
<evidence type="ECO:0000256" key="2">
    <source>
        <dbReference type="ARBA" id="ARBA00022801"/>
    </source>
</evidence>
<dbReference type="SUPFAM" id="SSF52799">
    <property type="entry name" value="(Phosphotyrosine protein) phosphatases II"/>
    <property type="match status" value="1"/>
</dbReference>
<sequence length="268" mass="30512">MLGPPDVGSPEALLRPWRCVWFPQLRSESARTDLQAGKPTPVFHLQLLSPARCLHLLDRFLPDMKDKHSQQVKASAPDRFDMSSFEVSLQQLNDLLTDDSGFYSWPTKHFHEVYPRIYVGNAFVATNAMRLKRLGITHILNAAEGNSFMHVNTNAEFYVGTGIIYHGVQASDTDHFDISVFFEEGADFIEKALAYKNGKGKIYVHCREGYSRSPTLVIAYLMLRQNMDVHTALAMVRQKREIGPNDGFLRQLCRLNQRLAAEGKLWNK</sequence>
<dbReference type="PROSITE" id="PS50054">
    <property type="entry name" value="TYR_PHOSPHATASE_DUAL"/>
    <property type="match status" value="1"/>
</dbReference>
<comment type="similarity">
    <text evidence="1">Belongs to the protein-tyrosine phosphatase family. Non-receptor class dual specificity subfamily.</text>
</comment>
<dbReference type="GO" id="GO:0004722">
    <property type="term" value="F:protein serine/threonine phosphatase activity"/>
    <property type="evidence" value="ECO:0007669"/>
    <property type="project" value="UniProtKB-EC"/>
</dbReference>
<organism evidence="9 10">
    <name type="scientific">Amphiprion percula</name>
    <name type="common">Orange clownfish</name>
    <name type="synonym">Lutjanus percula</name>
    <dbReference type="NCBI Taxonomy" id="161767"/>
    <lineage>
        <taxon>Eukaryota</taxon>
        <taxon>Metazoa</taxon>
        <taxon>Chordata</taxon>
        <taxon>Craniata</taxon>
        <taxon>Vertebrata</taxon>
        <taxon>Euteleostomi</taxon>
        <taxon>Actinopterygii</taxon>
        <taxon>Neopterygii</taxon>
        <taxon>Teleostei</taxon>
        <taxon>Neoteleostei</taxon>
        <taxon>Acanthomorphata</taxon>
        <taxon>Ovalentaria</taxon>
        <taxon>Pomacentridae</taxon>
        <taxon>Amphiprion</taxon>
    </lineage>
</organism>
<evidence type="ECO:0000259" key="8">
    <source>
        <dbReference type="PROSITE" id="PS50056"/>
    </source>
</evidence>
<dbReference type="PANTHER" id="PTHR45682:SF15">
    <property type="entry name" value="DUAL SPECIFICITY PROTEIN PHOSPHATASE"/>
    <property type="match status" value="1"/>
</dbReference>
<dbReference type="GO" id="GO:0005737">
    <property type="term" value="C:cytoplasm"/>
    <property type="evidence" value="ECO:0007669"/>
    <property type="project" value="TreeGrafter"/>
</dbReference>
<proteinExistence type="inferred from homology"/>
<dbReference type="GO" id="GO:0008138">
    <property type="term" value="F:protein tyrosine/serine/threonine phosphatase activity"/>
    <property type="evidence" value="ECO:0007669"/>
    <property type="project" value="InterPro"/>
</dbReference>
<dbReference type="GO" id="GO:0033549">
    <property type="term" value="F:MAP kinase phosphatase activity"/>
    <property type="evidence" value="ECO:0007669"/>
    <property type="project" value="TreeGrafter"/>
</dbReference>
<dbReference type="InterPro" id="IPR020405">
    <property type="entry name" value="Atypical_DUSP_subfamA"/>
</dbReference>
<dbReference type="PROSITE" id="PS00383">
    <property type="entry name" value="TYR_PHOSPHATASE_1"/>
    <property type="match status" value="1"/>
</dbReference>
<reference evidence="9 10" key="1">
    <citation type="submission" date="2018-03" db="EMBL/GenBank/DDBJ databases">
        <title>Finding Nemo's genes: A chromosome-scale reference assembly of the genome of the orange clownfish Amphiprion percula.</title>
        <authorList>
            <person name="Lehmann R."/>
        </authorList>
    </citation>
    <scope>NUCLEOTIDE SEQUENCE</scope>
</reference>
<dbReference type="InterPro" id="IPR000340">
    <property type="entry name" value="Dual-sp_phosphatase_cat-dom"/>
</dbReference>
<dbReference type="GO" id="GO:0043409">
    <property type="term" value="P:negative regulation of MAPK cascade"/>
    <property type="evidence" value="ECO:0007669"/>
    <property type="project" value="TreeGrafter"/>
</dbReference>
<name>A0A3P8TWB3_AMPPE</name>
<dbReference type="Ensembl" id="ENSAPET00000028121.1">
    <property type="protein sequence ID" value="ENSAPEP00000027392.1"/>
    <property type="gene ID" value="ENSAPEG00000019455.1"/>
</dbReference>
<accession>A0A3P8TWB3</accession>
<dbReference type="SMART" id="SM00195">
    <property type="entry name" value="DSPc"/>
    <property type="match status" value="1"/>
</dbReference>
<dbReference type="PANTHER" id="PTHR45682">
    <property type="entry name" value="AGAP008228-PA"/>
    <property type="match status" value="1"/>
</dbReference>
<reference evidence="9" key="2">
    <citation type="submission" date="2025-08" db="UniProtKB">
        <authorList>
            <consortium name="Ensembl"/>
        </authorList>
    </citation>
    <scope>IDENTIFICATION</scope>
</reference>
<keyword evidence="3" id="KW-0904">Protein phosphatase</keyword>
<evidence type="ECO:0000259" key="7">
    <source>
        <dbReference type="PROSITE" id="PS50054"/>
    </source>
</evidence>
<keyword evidence="2" id="KW-0378">Hydrolase</keyword>
<dbReference type="InterPro" id="IPR000387">
    <property type="entry name" value="Tyr_Pase_dom"/>
</dbReference>
<dbReference type="PRINTS" id="PR01909">
    <property type="entry name" value="ADSPHPHTASEA"/>
</dbReference>
<dbReference type="Pfam" id="PF00782">
    <property type="entry name" value="DSPc"/>
    <property type="match status" value="1"/>
</dbReference>
<keyword evidence="10" id="KW-1185">Reference proteome</keyword>
<evidence type="ECO:0000256" key="6">
    <source>
        <dbReference type="PIRSR" id="PIRSR620405-1"/>
    </source>
</evidence>
<evidence type="ECO:0000256" key="4">
    <source>
        <dbReference type="ARBA" id="ARBA00047761"/>
    </source>
</evidence>
<feature type="active site" description="Phosphocysteine intermediate" evidence="6">
    <location>
        <position position="206"/>
    </location>
</feature>
<feature type="domain" description="Tyrosine specific protein phosphatases" evidence="8">
    <location>
        <begin position="186"/>
        <end position="240"/>
    </location>
</feature>
<feature type="domain" description="Tyrosine-protein phosphatase" evidence="7">
    <location>
        <begin position="109"/>
        <end position="261"/>
    </location>
</feature>
<dbReference type="STRING" id="161767.ENSAPEP00000027392"/>
<evidence type="ECO:0000256" key="1">
    <source>
        <dbReference type="ARBA" id="ARBA00008601"/>
    </source>
</evidence>